<gene>
    <name evidence="1" type="ORF">HAQ05_20995</name>
</gene>
<evidence type="ECO:0000313" key="2">
    <source>
        <dbReference type="Proteomes" id="UP000805841"/>
    </source>
</evidence>
<dbReference type="EMBL" id="JAAOCA010000030">
    <property type="protein sequence ID" value="MBD1601160.1"/>
    <property type="molecule type" value="Genomic_DNA"/>
</dbReference>
<dbReference type="RefSeq" id="WP_190424144.1">
    <property type="nucleotide sequence ID" value="NZ_JAAOCA010000030.1"/>
</dbReference>
<proteinExistence type="predicted"/>
<protein>
    <submittedName>
        <fullName evidence="1">Uncharacterized protein</fullName>
    </submittedName>
</protein>
<keyword evidence="2" id="KW-1185">Reference proteome</keyword>
<evidence type="ECO:0000313" key="1">
    <source>
        <dbReference type="EMBL" id="MBD1601160.1"/>
    </source>
</evidence>
<accession>A0ABR7Z6K2</accession>
<dbReference type="Proteomes" id="UP000805841">
    <property type="component" value="Unassembled WGS sequence"/>
</dbReference>
<reference evidence="1 2" key="1">
    <citation type="journal article" date="2020" name="Insects">
        <title>Bacteria Belonging to Pseudomonas typographi sp. nov. from the Bark Beetle Ips typographus Have Genomic Potential to Aid in the Host Ecology.</title>
        <authorList>
            <person name="Peral-Aranega E."/>
            <person name="Saati-Santamaria Z."/>
            <person name="Kolarik M."/>
            <person name="Rivas R."/>
            <person name="Garcia-Fraile P."/>
        </authorList>
    </citation>
    <scope>NUCLEOTIDE SEQUENCE [LARGE SCALE GENOMIC DNA]</scope>
    <source>
        <strain evidence="1 2">CA3A</strain>
    </source>
</reference>
<organism evidence="1 2">
    <name type="scientific">Pseudomonas typographi</name>
    <dbReference type="NCBI Taxonomy" id="2715964"/>
    <lineage>
        <taxon>Bacteria</taxon>
        <taxon>Pseudomonadati</taxon>
        <taxon>Pseudomonadota</taxon>
        <taxon>Gammaproteobacteria</taxon>
        <taxon>Pseudomonadales</taxon>
        <taxon>Pseudomonadaceae</taxon>
        <taxon>Pseudomonas</taxon>
    </lineage>
</organism>
<sequence length="138" mass="15911">MSRKPTKKQLEALIIDLSIQHAQANLVVKRRRNELNDEYQRYFRVHGDPEAGFRGIRPDDPLYAGVIEYTNDAHERLCKAKQRRYSAKRRLDLAIRRLMILTGASFAVPGFEPSKPVPPRPARIRLVPRVNALGRTLQ</sequence>
<name>A0ABR7Z6K2_9PSED</name>
<comment type="caution">
    <text evidence="1">The sequence shown here is derived from an EMBL/GenBank/DDBJ whole genome shotgun (WGS) entry which is preliminary data.</text>
</comment>